<name>A0A9P8I0P0_9PEZI</name>
<dbReference type="PANTHER" id="PTHR24148">
    <property type="entry name" value="ANKYRIN REPEAT DOMAIN-CONTAINING PROTEIN 39 HOMOLOG-RELATED"/>
    <property type="match status" value="1"/>
</dbReference>
<dbReference type="EMBL" id="JAGHQL010000209">
    <property type="protein sequence ID" value="KAH0536393.1"/>
    <property type="molecule type" value="Genomic_DNA"/>
</dbReference>
<evidence type="ECO:0000313" key="2">
    <source>
        <dbReference type="EMBL" id="KAH0536393.1"/>
    </source>
</evidence>
<dbReference type="Proteomes" id="UP000698800">
    <property type="component" value="Unassembled WGS sequence"/>
</dbReference>
<dbReference type="PANTHER" id="PTHR24148:SF64">
    <property type="entry name" value="HETEROKARYON INCOMPATIBILITY DOMAIN-CONTAINING PROTEIN"/>
    <property type="match status" value="1"/>
</dbReference>
<sequence length="520" mass="59370">MVSQECQGGGTYGGQKEPPYGILTYTWGRWEISQGPAIDIKGTTWKIPAVQESHFTVEAFRRVIERVGEDVEYVWIDIACIDQEDDVVKMDEVGKQVGIFRGAHRVYVWLNRLAPSELQRCLDDVFQHGPELHYEKSGPGVLQCLQTLVGAFEILFSDPWFSSLWTLQESILRRDAMILSREASPVLLGFRDGNAFLASLISACQNIYKDCARVRTKYSSFFHDPSIKETADKLYSMIEQVGFQFLYCSNPNMQYGAARFRKTSREEDRIYGIMQIYGLDIGSSSSPDHKPVLEQLEDKFGKALISRSPILSQMFTHVQTPPHGKSWRITQHSRVPEELEVYYPPAAFSASTSESHPSPEIPHCQITTHPISGQIRVSGKSWPFANLLKYWHLRWDPYLDTPQKIMLDDSSHTLGRLPPRLSQFNLPPDNRQFELGKSLVALLGEANLIWFLLGETLVRTREYGPVYANWFLGLVLLRRPEEGWWERVGVCSWNAGEDFSLAEQPELPCPQWELFEGQLG</sequence>
<comment type="caution">
    <text evidence="2">The sequence shown here is derived from an EMBL/GenBank/DDBJ whole genome shotgun (WGS) entry which is preliminary data.</text>
</comment>
<evidence type="ECO:0000259" key="1">
    <source>
        <dbReference type="Pfam" id="PF06985"/>
    </source>
</evidence>
<gene>
    <name evidence="2" type="ORF">FGG08_006743</name>
</gene>
<evidence type="ECO:0000313" key="3">
    <source>
        <dbReference type="Proteomes" id="UP000698800"/>
    </source>
</evidence>
<proteinExistence type="predicted"/>
<reference evidence="2" key="1">
    <citation type="submission" date="2021-03" db="EMBL/GenBank/DDBJ databases">
        <title>Comparative genomics and phylogenomic investigation of the class Geoglossomycetes provide insights into ecological specialization and systematics.</title>
        <authorList>
            <person name="Melie T."/>
            <person name="Pirro S."/>
            <person name="Miller A.N."/>
            <person name="Quandt A."/>
        </authorList>
    </citation>
    <scope>NUCLEOTIDE SEQUENCE</scope>
    <source>
        <strain evidence="2">GBOQ0MN5Z8</strain>
    </source>
</reference>
<dbReference type="InterPro" id="IPR010730">
    <property type="entry name" value="HET"/>
</dbReference>
<dbReference type="AlphaFoldDB" id="A0A9P8I0P0"/>
<feature type="domain" description="Heterokaryon incompatibility" evidence="1">
    <location>
        <begin position="20"/>
        <end position="169"/>
    </location>
</feature>
<dbReference type="Pfam" id="PF06985">
    <property type="entry name" value="HET"/>
    <property type="match status" value="1"/>
</dbReference>
<protein>
    <recommendedName>
        <fullName evidence="1">Heterokaryon incompatibility domain-containing protein</fullName>
    </recommendedName>
</protein>
<organism evidence="2 3">
    <name type="scientific">Glutinoglossum americanum</name>
    <dbReference type="NCBI Taxonomy" id="1670608"/>
    <lineage>
        <taxon>Eukaryota</taxon>
        <taxon>Fungi</taxon>
        <taxon>Dikarya</taxon>
        <taxon>Ascomycota</taxon>
        <taxon>Pezizomycotina</taxon>
        <taxon>Geoglossomycetes</taxon>
        <taxon>Geoglossales</taxon>
        <taxon>Geoglossaceae</taxon>
        <taxon>Glutinoglossum</taxon>
    </lineage>
</organism>
<accession>A0A9P8I0P0</accession>
<dbReference type="OrthoDB" id="2157530at2759"/>
<dbReference type="InterPro" id="IPR052895">
    <property type="entry name" value="HetReg/Transcr_Mod"/>
</dbReference>
<keyword evidence="3" id="KW-1185">Reference proteome</keyword>